<accession>A0ABW0N2H4</accession>
<protein>
    <recommendedName>
        <fullName evidence="3">Secreted protein</fullName>
    </recommendedName>
</protein>
<gene>
    <name evidence="1" type="ORF">ACFPKY_17145</name>
</gene>
<dbReference type="PROSITE" id="PS51257">
    <property type="entry name" value="PROKAR_LIPOPROTEIN"/>
    <property type="match status" value="1"/>
</dbReference>
<dbReference type="EMBL" id="JBHSMD010000006">
    <property type="protein sequence ID" value="MFC5494840.1"/>
    <property type="molecule type" value="Genomic_DNA"/>
</dbReference>
<sequence>MRRPALLLSALTLAGGLLVTGCGSDEEPLSQEEFVEQADKICADANAELEEASGDIDPENEQDVEGFVQDVLVPNIQDQHDSLEELTPPEDAQDDFDDMLADLQEGLDQLGDDPSLILSDSDVFGDANSLANELGLTECGS</sequence>
<evidence type="ECO:0000313" key="1">
    <source>
        <dbReference type="EMBL" id="MFC5494840.1"/>
    </source>
</evidence>
<name>A0ABW0N2H4_9ACTN</name>
<dbReference type="Proteomes" id="UP001595956">
    <property type="component" value="Unassembled WGS sequence"/>
</dbReference>
<proteinExistence type="predicted"/>
<evidence type="ECO:0000313" key="2">
    <source>
        <dbReference type="Proteomes" id="UP001595956"/>
    </source>
</evidence>
<reference evidence="2" key="1">
    <citation type="journal article" date="2019" name="Int. J. Syst. Evol. Microbiol.">
        <title>The Global Catalogue of Microorganisms (GCM) 10K type strain sequencing project: providing services to taxonomists for standard genome sequencing and annotation.</title>
        <authorList>
            <consortium name="The Broad Institute Genomics Platform"/>
            <consortium name="The Broad Institute Genome Sequencing Center for Infectious Disease"/>
            <person name="Wu L."/>
            <person name="Ma J."/>
        </authorList>
    </citation>
    <scope>NUCLEOTIDE SEQUENCE [LARGE SCALE GENOMIC DNA]</scope>
    <source>
        <strain evidence="2">KACC 13778</strain>
    </source>
</reference>
<keyword evidence="2" id="KW-1185">Reference proteome</keyword>
<comment type="caution">
    <text evidence="1">The sequence shown here is derived from an EMBL/GenBank/DDBJ whole genome shotgun (WGS) entry which is preliminary data.</text>
</comment>
<evidence type="ECO:0008006" key="3">
    <source>
        <dbReference type="Google" id="ProtNLM"/>
    </source>
</evidence>
<dbReference type="RefSeq" id="WP_345175759.1">
    <property type="nucleotide sequence ID" value="NZ_BAABFQ010000005.1"/>
</dbReference>
<organism evidence="1 2">
    <name type="scientific">Nocardioides caricicola</name>
    <dbReference type="NCBI Taxonomy" id="634770"/>
    <lineage>
        <taxon>Bacteria</taxon>
        <taxon>Bacillati</taxon>
        <taxon>Actinomycetota</taxon>
        <taxon>Actinomycetes</taxon>
        <taxon>Propionibacteriales</taxon>
        <taxon>Nocardioidaceae</taxon>
        <taxon>Nocardioides</taxon>
    </lineage>
</organism>